<name>A5G7I3_GEOUR</name>
<feature type="domain" description="YhcG N-terminal" evidence="2">
    <location>
        <begin position="16"/>
        <end position="151"/>
    </location>
</feature>
<reference evidence="3 4" key="1">
    <citation type="submission" date="2007-05" db="EMBL/GenBank/DDBJ databases">
        <title>Complete sequence of Geobacter uraniireducens Rf4.</title>
        <authorList>
            <consortium name="US DOE Joint Genome Institute"/>
            <person name="Copeland A."/>
            <person name="Lucas S."/>
            <person name="Lapidus A."/>
            <person name="Barry K."/>
            <person name="Detter J.C."/>
            <person name="Glavina del Rio T."/>
            <person name="Hammon N."/>
            <person name="Israni S."/>
            <person name="Dalin E."/>
            <person name="Tice H."/>
            <person name="Pitluck S."/>
            <person name="Chertkov O."/>
            <person name="Brettin T."/>
            <person name="Bruce D."/>
            <person name="Han C."/>
            <person name="Schmutz J."/>
            <person name="Larimer F."/>
            <person name="Land M."/>
            <person name="Hauser L."/>
            <person name="Kyrpides N."/>
            <person name="Mikhailova N."/>
            <person name="Shelobolina E."/>
            <person name="Aklujkar M."/>
            <person name="Lovley D."/>
            <person name="Richardson P."/>
        </authorList>
    </citation>
    <scope>NUCLEOTIDE SEQUENCE [LARGE SCALE GENOMIC DNA]</scope>
    <source>
        <strain evidence="3 4">Rf4</strain>
    </source>
</reference>
<accession>A5G7I3</accession>
<dbReference type="EMBL" id="CP000698">
    <property type="protein sequence ID" value="ABQ27751.1"/>
    <property type="molecule type" value="Genomic_DNA"/>
</dbReference>
<sequence length="347" mass="40002">MTTLDTTAYNHFLHDLKARIRTARTRAALAVTHELVLLYWQIGRDILERQEREGWGAKVTERLARDLRAEFPDMKGFSPRNLLFMRAFAEAYTDEEKVKQLVSQLPWGHIVRLIQKVKLPEEREWYIHKAFEHGWSRDILVMQIESRLFHRQGKAVSNFAATLTPSQSDLAHQTLKDPYLFDFLGLGNEAQEREVERELVKHITSFLLELGTGFSFVGRQVHLEVEGEDFFIDLLFYHLKLRCYVVIELKATSFKPEYAGKLNFYLSAVDATMRHESDNPSIGLILCKDRKGLIAEYALKDILKPVGVSEYQLVAAIPENLKGSLPTIEELEAEFSDSSEEDNTVKE</sequence>
<dbReference type="GO" id="GO:0003676">
    <property type="term" value="F:nucleic acid binding"/>
    <property type="evidence" value="ECO:0007669"/>
    <property type="project" value="InterPro"/>
</dbReference>
<evidence type="ECO:0000259" key="2">
    <source>
        <dbReference type="Pfam" id="PF17761"/>
    </source>
</evidence>
<dbReference type="InterPro" id="IPR009362">
    <property type="entry name" value="YhcG_C"/>
</dbReference>
<organism evidence="3 4">
    <name type="scientific">Geotalea uraniireducens (strain Rf4)</name>
    <name type="common">Geobacter uraniireducens</name>
    <dbReference type="NCBI Taxonomy" id="351605"/>
    <lineage>
        <taxon>Bacteria</taxon>
        <taxon>Pseudomonadati</taxon>
        <taxon>Thermodesulfobacteriota</taxon>
        <taxon>Desulfuromonadia</taxon>
        <taxon>Geobacterales</taxon>
        <taxon>Geobacteraceae</taxon>
        <taxon>Geotalea</taxon>
    </lineage>
</organism>
<evidence type="ECO:0000313" key="3">
    <source>
        <dbReference type="EMBL" id="ABQ27751.1"/>
    </source>
</evidence>
<evidence type="ECO:0008006" key="5">
    <source>
        <dbReference type="Google" id="ProtNLM"/>
    </source>
</evidence>
<dbReference type="Pfam" id="PF17761">
    <property type="entry name" value="DUF1016_N"/>
    <property type="match status" value="1"/>
</dbReference>
<dbReference type="HOGENOM" id="CLU_046640_0_1_7"/>
<protein>
    <recommendedName>
        <fullName evidence="5">DUF1016 domain-containing protein</fullName>
    </recommendedName>
</protein>
<evidence type="ECO:0000313" key="4">
    <source>
        <dbReference type="Proteomes" id="UP000006695"/>
    </source>
</evidence>
<keyword evidence="4" id="KW-1185">Reference proteome</keyword>
<dbReference type="Pfam" id="PF06250">
    <property type="entry name" value="YhcG_C"/>
    <property type="match status" value="1"/>
</dbReference>
<dbReference type="AlphaFoldDB" id="A5G7I3"/>
<feature type="domain" description="YhcG PDDEXK nuclease" evidence="1">
    <location>
        <begin position="173"/>
        <end position="326"/>
    </location>
</feature>
<dbReference type="InterPro" id="IPR011856">
    <property type="entry name" value="tRNA_endonuc-like_dom_sf"/>
</dbReference>
<proteinExistence type="predicted"/>
<dbReference type="OrthoDB" id="9801263at2"/>
<gene>
    <name evidence="3" type="ordered locus">Gura_3597</name>
</gene>
<dbReference type="PANTHER" id="PTHR30547">
    <property type="entry name" value="UNCHARACTERIZED PROTEIN YHCG-RELATED"/>
    <property type="match status" value="1"/>
</dbReference>
<dbReference type="RefSeq" id="WP_011940406.1">
    <property type="nucleotide sequence ID" value="NC_009483.1"/>
</dbReference>
<dbReference type="PANTHER" id="PTHR30547:SF0">
    <property type="entry name" value="BLR8175 PROTEIN"/>
    <property type="match status" value="1"/>
</dbReference>
<evidence type="ECO:0000259" key="1">
    <source>
        <dbReference type="Pfam" id="PF06250"/>
    </source>
</evidence>
<dbReference type="InterPro" id="IPR053148">
    <property type="entry name" value="PD-DEXK-like_domain"/>
</dbReference>
<dbReference type="Gene3D" id="3.40.1350.10">
    <property type="match status" value="1"/>
</dbReference>
<dbReference type="KEGG" id="gur:Gura_3597"/>
<dbReference type="InterPro" id="IPR041527">
    <property type="entry name" value="YhcG_N"/>
</dbReference>
<dbReference type="STRING" id="351605.Gura_3597"/>
<dbReference type="Proteomes" id="UP000006695">
    <property type="component" value="Chromosome"/>
</dbReference>